<comment type="similarity">
    <text evidence="1">Belongs to the gamma-glutamyltransferase family.</text>
</comment>
<keyword evidence="4" id="KW-0865">Zymogen</keyword>
<keyword evidence="6" id="KW-1185">Reference proteome</keyword>
<dbReference type="PANTHER" id="PTHR43199:SF1">
    <property type="entry name" value="GLUTATHIONE HYDROLASE PROENZYME"/>
    <property type="match status" value="1"/>
</dbReference>
<dbReference type="GO" id="GO:0016787">
    <property type="term" value="F:hydrolase activity"/>
    <property type="evidence" value="ECO:0007669"/>
    <property type="project" value="UniProtKB-KW"/>
</dbReference>
<proteinExistence type="inferred from homology"/>
<dbReference type="Gene3D" id="3.60.20.40">
    <property type="match status" value="1"/>
</dbReference>
<gene>
    <name evidence="5" type="ORF">HMH01_13980</name>
</gene>
<dbReference type="SUPFAM" id="SSF56235">
    <property type="entry name" value="N-terminal nucleophile aminohydrolases (Ntn hydrolases)"/>
    <property type="match status" value="1"/>
</dbReference>
<dbReference type="InterPro" id="IPR051792">
    <property type="entry name" value="GGT_bact"/>
</dbReference>
<dbReference type="Proteomes" id="UP000572377">
    <property type="component" value="Unassembled WGS sequence"/>
</dbReference>
<protein>
    <submittedName>
        <fullName evidence="5">Gamma-glutamyltransferase</fullName>
    </submittedName>
</protein>
<organism evidence="5 6">
    <name type="scientific">Halovulum dunhuangense</name>
    <dbReference type="NCBI Taxonomy" id="1505036"/>
    <lineage>
        <taxon>Bacteria</taxon>
        <taxon>Pseudomonadati</taxon>
        <taxon>Pseudomonadota</taxon>
        <taxon>Alphaproteobacteria</taxon>
        <taxon>Rhodobacterales</taxon>
        <taxon>Paracoccaceae</taxon>
        <taxon>Halovulum</taxon>
    </lineage>
</organism>
<reference evidence="5 6" key="1">
    <citation type="submission" date="2020-05" db="EMBL/GenBank/DDBJ databases">
        <title>Gimesia benthica sp. nov., a novel planctomycete isolated from a deep-sea water sample of the Northwest Indian Ocean.</title>
        <authorList>
            <person name="Wang J."/>
            <person name="Ruan C."/>
            <person name="Song L."/>
            <person name="Zhu Y."/>
            <person name="Li A."/>
            <person name="Zheng X."/>
            <person name="Wang L."/>
            <person name="Lu Z."/>
            <person name="Huang Y."/>
            <person name="Du W."/>
            <person name="Zhou Y."/>
            <person name="Huang L."/>
            <person name="Dai X."/>
        </authorList>
    </citation>
    <scope>NUCLEOTIDE SEQUENCE [LARGE SCALE GENOMIC DNA]</scope>
    <source>
        <strain evidence="5 6">YYQ-30</strain>
    </source>
</reference>
<evidence type="ECO:0000256" key="3">
    <source>
        <dbReference type="ARBA" id="ARBA00022801"/>
    </source>
</evidence>
<dbReference type="RefSeq" id="WP_171326382.1">
    <property type="nucleotide sequence ID" value="NZ_JABFBC010000002.1"/>
</dbReference>
<dbReference type="AlphaFoldDB" id="A0A849L592"/>
<sequence length="501" mass="51962">MGFAIASGHALTTEAAEQALRLGGTAVDACVAAACMAFVAEPVLAQPLGGGFLMVAPLRGPARLLDGFVETPRRRIPGDDVALSTVTVDFGTATQDFHIGAGTTATPCLIPALFEAHEQYGRVPMRELVAPAVDAARRGVGLTGFQAHVARLVAPILSATPEAAALHMREGRLAEAGSTMANSALADVLEVMAHEGPRFFSEGEIATALAEMPGGQIDRAALRAARPIWRRPQMLDRAGQSLALNPAPSLGGVQVALALAILPHRPAPVLVARALAEVAAARLASRIDDQPDEAAERLLAPALVDRLQKTLAAHRPATRGTTHISVIDGNGLGAALTLSNGEGNGMILSGTGIMPNNMLGEEDLLPDGPLSWRPGTRLASMMCPAAMRDTDGTLTMLGSGGSNRIRSAMTQVILGLADGGLGLEAAITAPRLHVDGDRLSFEDTGDEERRQALLADWPEATVWADADMYFGGVHVARRNRSGAVDAAGDPRRAGAAVTGRG</sequence>
<evidence type="ECO:0000256" key="4">
    <source>
        <dbReference type="ARBA" id="ARBA00023145"/>
    </source>
</evidence>
<dbReference type="PRINTS" id="PR01210">
    <property type="entry name" value="GGTRANSPTASE"/>
</dbReference>
<evidence type="ECO:0000256" key="1">
    <source>
        <dbReference type="ARBA" id="ARBA00009381"/>
    </source>
</evidence>
<comment type="caution">
    <text evidence="5">The sequence shown here is derived from an EMBL/GenBank/DDBJ whole genome shotgun (WGS) entry which is preliminary data.</text>
</comment>
<evidence type="ECO:0000256" key="2">
    <source>
        <dbReference type="ARBA" id="ARBA00022679"/>
    </source>
</evidence>
<evidence type="ECO:0000313" key="6">
    <source>
        <dbReference type="Proteomes" id="UP000572377"/>
    </source>
</evidence>
<name>A0A849L592_9RHOB</name>
<dbReference type="InterPro" id="IPR029055">
    <property type="entry name" value="Ntn_hydrolases_N"/>
</dbReference>
<accession>A0A849L592</accession>
<dbReference type="PANTHER" id="PTHR43199">
    <property type="entry name" value="GLUTATHIONE HYDROLASE"/>
    <property type="match status" value="1"/>
</dbReference>
<dbReference type="Pfam" id="PF01019">
    <property type="entry name" value="G_glu_transpept"/>
    <property type="match status" value="1"/>
</dbReference>
<dbReference type="GO" id="GO:0016740">
    <property type="term" value="F:transferase activity"/>
    <property type="evidence" value="ECO:0007669"/>
    <property type="project" value="UniProtKB-KW"/>
</dbReference>
<evidence type="ECO:0000313" key="5">
    <source>
        <dbReference type="EMBL" id="NNU81545.1"/>
    </source>
</evidence>
<dbReference type="InterPro" id="IPR043137">
    <property type="entry name" value="GGT_ssub_C"/>
</dbReference>
<keyword evidence="3" id="KW-0378">Hydrolase</keyword>
<dbReference type="EMBL" id="JABFBC010000002">
    <property type="protein sequence ID" value="NNU81545.1"/>
    <property type="molecule type" value="Genomic_DNA"/>
</dbReference>
<keyword evidence="2 5" id="KW-0808">Transferase</keyword>